<dbReference type="OrthoDB" id="9771883at2"/>
<evidence type="ECO:0000313" key="21">
    <source>
        <dbReference type="EMBL" id="GEE01614.1"/>
    </source>
</evidence>
<dbReference type="CDD" id="cd06558">
    <property type="entry name" value="crotonase-like"/>
    <property type="match status" value="1"/>
</dbReference>
<keyword evidence="22" id="KW-1185">Reference proteome</keyword>
<evidence type="ECO:0000256" key="2">
    <source>
        <dbReference type="ARBA" id="ARBA00005005"/>
    </source>
</evidence>
<name>A0A7I9V8P5_9ACTN</name>
<dbReference type="InterPro" id="IPR006176">
    <property type="entry name" value="3-OHacyl-CoA_DH_NAD-bd"/>
</dbReference>
<dbReference type="Gene3D" id="1.10.1040.50">
    <property type="match status" value="1"/>
</dbReference>
<gene>
    <name evidence="21" type="primary">fadB</name>
    <name evidence="21" type="ORF">nbrc107696_20600</name>
</gene>
<evidence type="ECO:0000256" key="8">
    <source>
        <dbReference type="ARBA" id="ARBA00022832"/>
    </source>
</evidence>
<comment type="pathway">
    <text evidence="2">Lipid metabolism; fatty acid beta-oxidation.</text>
</comment>
<comment type="similarity">
    <text evidence="4">In the central section; belongs to the 3-hydroxyacyl-CoA dehydrogenase family.</text>
</comment>
<dbReference type="FunFam" id="1.10.1040.50:FF:000005">
    <property type="entry name" value="Probable 3-hydroxyacyl-CoA dehydrogenase"/>
    <property type="match status" value="1"/>
</dbReference>
<comment type="similarity">
    <text evidence="5">In the N-terminal section; belongs to the enoyl-CoA hydratase/isomerase family.</text>
</comment>
<dbReference type="InterPro" id="IPR008927">
    <property type="entry name" value="6-PGluconate_DH-like_C_sf"/>
</dbReference>
<dbReference type="InterPro" id="IPR050136">
    <property type="entry name" value="FA_oxidation_alpha_subunit"/>
</dbReference>
<comment type="catalytic activity">
    <reaction evidence="16">
        <text>a 4-saturated-(3S)-3-hydroxyacyl-CoA = a (3E)-enoyl-CoA + H2O</text>
        <dbReference type="Rhea" id="RHEA:20724"/>
        <dbReference type="ChEBI" id="CHEBI:15377"/>
        <dbReference type="ChEBI" id="CHEBI:58521"/>
        <dbReference type="ChEBI" id="CHEBI:137480"/>
        <dbReference type="EC" id="4.2.1.17"/>
    </reaction>
</comment>
<keyword evidence="14" id="KW-0511">Multifunctional enzyme</keyword>
<evidence type="ECO:0000256" key="6">
    <source>
        <dbReference type="ARBA" id="ARBA00009463"/>
    </source>
</evidence>
<dbReference type="Gene3D" id="3.40.50.720">
    <property type="entry name" value="NAD(P)-binding Rossmann-like Domain"/>
    <property type="match status" value="1"/>
</dbReference>
<dbReference type="PANTHER" id="PTHR43612:SF3">
    <property type="entry name" value="TRIFUNCTIONAL ENZYME SUBUNIT ALPHA, MITOCHONDRIAL"/>
    <property type="match status" value="1"/>
</dbReference>
<keyword evidence="8" id="KW-0276">Fatty acid metabolism</keyword>
<comment type="similarity">
    <text evidence="18">Belongs to the enoyl-CoA hydratase/isomerase family.</text>
</comment>
<evidence type="ECO:0000256" key="17">
    <source>
        <dbReference type="ARBA" id="ARBA00049556"/>
    </source>
</evidence>
<dbReference type="Pfam" id="PF00378">
    <property type="entry name" value="ECH_1"/>
    <property type="match status" value="1"/>
</dbReference>
<comment type="caution">
    <text evidence="21">The sequence shown here is derived from an EMBL/GenBank/DDBJ whole genome shotgun (WGS) entry which is preliminary data.</text>
</comment>
<comment type="similarity">
    <text evidence="6">Belongs to the 3-hydroxyacyl-CoA dehydrogenase family.</text>
</comment>
<sequence length="732" mass="78405">MTDNMISWEKDADGVVVLTMDDPNQGANTMNQLYIDSMSATVDRLEAEKDDITGVILTSAKKTFFAGGDLKDMTSGRGDKSKEEIATEITNRTNGLKKVLRRLETLGKPVVAAINGAALGGGLEIALHCHYRVAADVKGNQLGLPEVTLGLLPGGGGVVRTVRLLGIQQALMGVLLQGPRLNPTKAKETGLVNEVVGSIEELVPAAKAWIAANPEAQQPFDVKGYKMPGGAPTNPAVAANLPALPALLRKQIKGTNMPAPRAIMAAAVEGAYVDVDTADEVETRYFVSLVTGQVAQNMIKAFFFDLQHINGGGSRPKGVEKFQAKKVGVIGAGMMGAAIAYVSAKAGIEVVLKDIDIEAAKRGKGYSEKLEAKALSRGKTTQEKSDALLARITPTIDPADFKGVDLVIEAAFESVEVKNKVFQEIQDIVEPDAVLGSNTSTLPITILAEGVNRPEDFIGIHFFSPVDKMPLVEIIRGEKTKDEVLAKVIDYTLAIRKTPIVVNDSRGFFTSRVIGTFVNEAVAAVGEGVEPAFIEQAGSQAGYPAPPLQLMDELTLTLPQKIRKETEAAIVAAGGEAPQHGSYEVIDWMVENGRTGRKDGKAFYDYDAEGKRQLLWQGIRDHFKSGSTEIPFEDMKERMLFAESLETIKCFDEGVLTSVEDANIGSIFGIGFPAWTGGVVQYINGYEGGIAGFVARARDLASKYGSHFEPPASLVEKAEAGVEKLTNENLVK</sequence>
<comment type="catalytic activity">
    <reaction evidence="15">
        <text>a (3S)-3-hydroxyacyl-CoA = a (2E)-enoyl-CoA + H2O</text>
        <dbReference type="Rhea" id="RHEA:16105"/>
        <dbReference type="ChEBI" id="CHEBI:15377"/>
        <dbReference type="ChEBI" id="CHEBI:57318"/>
        <dbReference type="ChEBI" id="CHEBI:58856"/>
        <dbReference type="EC" id="4.2.1.17"/>
    </reaction>
</comment>
<evidence type="ECO:0000256" key="5">
    <source>
        <dbReference type="ARBA" id="ARBA00008750"/>
    </source>
</evidence>
<dbReference type="GO" id="GO:0070403">
    <property type="term" value="F:NAD+ binding"/>
    <property type="evidence" value="ECO:0007669"/>
    <property type="project" value="InterPro"/>
</dbReference>
<dbReference type="GO" id="GO:0006635">
    <property type="term" value="P:fatty acid beta-oxidation"/>
    <property type="evidence" value="ECO:0007669"/>
    <property type="project" value="UniProtKB-UniPathway"/>
</dbReference>
<evidence type="ECO:0000256" key="10">
    <source>
        <dbReference type="ARBA" id="ARBA00023002"/>
    </source>
</evidence>
<dbReference type="FunFam" id="3.40.50.720:FF:000009">
    <property type="entry name" value="Fatty oxidation complex, alpha subunit"/>
    <property type="match status" value="1"/>
</dbReference>
<feature type="domain" description="3-hydroxyacyl-CoA dehydrogenase NAD binding" evidence="20">
    <location>
        <begin position="326"/>
        <end position="504"/>
    </location>
</feature>
<comment type="pathway">
    <text evidence="3">Lipid metabolism; butanoate metabolism.</text>
</comment>
<dbReference type="PROSITE" id="PS00166">
    <property type="entry name" value="ENOYL_COA_HYDRATASE"/>
    <property type="match status" value="1"/>
</dbReference>
<dbReference type="InterPro" id="IPR006108">
    <property type="entry name" value="3HC_DH_C"/>
</dbReference>
<reference evidence="22" key="1">
    <citation type="submission" date="2019-06" db="EMBL/GenBank/DDBJ databases">
        <title>Gordonia isolated from sludge of a wastewater treatment plant.</title>
        <authorList>
            <person name="Tamura T."/>
            <person name="Aoyama K."/>
            <person name="Kang Y."/>
            <person name="Saito S."/>
            <person name="Akiyama N."/>
            <person name="Yazawa K."/>
            <person name="Gonoi T."/>
            <person name="Mikami Y."/>
        </authorList>
    </citation>
    <scope>NUCLEOTIDE SEQUENCE [LARGE SCALE GENOMIC DNA]</scope>
    <source>
        <strain evidence="22">NBRC 107696</strain>
    </source>
</reference>
<evidence type="ECO:0000256" key="9">
    <source>
        <dbReference type="ARBA" id="ARBA00022963"/>
    </source>
</evidence>
<evidence type="ECO:0000256" key="1">
    <source>
        <dbReference type="ARBA" id="ARBA00002994"/>
    </source>
</evidence>
<organism evidence="21 22">
    <name type="scientific">Gordonia spumicola</name>
    <dbReference type="NCBI Taxonomy" id="589161"/>
    <lineage>
        <taxon>Bacteria</taxon>
        <taxon>Bacillati</taxon>
        <taxon>Actinomycetota</taxon>
        <taxon>Actinomycetes</taxon>
        <taxon>Mycobacteriales</taxon>
        <taxon>Gordoniaceae</taxon>
        <taxon>Gordonia</taxon>
    </lineage>
</organism>
<comment type="function">
    <text evidence="1">Could possibly oxidize fatty acids using specific components.</text>
</comment>
<dbReference type="InterPro" id="IPR029045">
    <property type="entry name" value="ClpP/crotonase-like_dom_sf"/>
</dbReference>
<keyword evidence="12" id="KW-0443">Lipid metabolism</keyword>
<dbReference type="SUPFAM" id="SSF51735">
    <property type="entry name" value="NAD(P)-binding Rossmann-fold domains"/>
    <property type="match status" value="1"/>
</dbReference>
<dbReference type="InterPro" id="IPR036291">
    <property type="entry name" value="NAD(P)-bd_dom_sf"/>
</dbReference>
<keyword evidence="10" id="KW-0560">Oxidoreductase</keyword>
<dbReference type="Gene3D" id="3.90.226.10">
    <property type="entry name" value="2-enoyl-CoA Hydratase, Chain A, domain 1"/>
    <property type="match status" value="1"/>
</dbReference>
<dbReference type="Proteomes" id="UP000444960">
    <property type="component" value="Unassembled WGS sequence"/>
</dbReference>
<dbReference type="Pfam" id="PF00725">
    <property type="entry name" value="3HCDH"/>
    <property type="match status" value="1"/>
</dbReference>
<dbReference type="SUPFAM" id="SSF52096">
    <property type="entry name" value="ClpP/crotonase"/>
    <property type="match status" value="1"/>
</dbReference>
<evidence type="ECO:0000259" key="19">
    <source>
        <dbReference type="Pfam" id="PF00725"/>
    </source>
</evidence>
<dbReference type="GO" id="GO:0004300">
    <property type="term" value="F:enoyl-CoA hydratase activity"/>
    <property type="evidence" value="ECO:0007669"/>
    <property type="project" value="UniProtKB-EC"/>
</dbReference>
<feature type="domain" description="3-hydroxyacyl-CoA dehydrogenase C-terminal" evidence="19">
    <location>
        <begin position="507"/>
        <end position="606"/>
    </location>
</feature>
<dbReference type="InterPro" id="IPR001753">
    <property type="entry name" value="Enoyl-CoA_hydra/iso"/>
</dbReference>
<evidence type="ECO:0000256" key="11">
    <source>
        <dbReference type="ARBA" id="ARBA00023027"/>
    </source>
</evidence>
<proteinExistence type="inferred from homology"/>
<dbReference type="Pfam" id="PF02737">
    <property type="entry name" value="3HCDH_N"/>
    <property type="match status" value="1"/>
</dbReference>
<evidence type="ECO:0000313" key="22">
    <source>
        <dbReference type="Proteomes" id="UP000444960"/>
    </source>
</evidence>
<comment type="catalytic activity">
    <reaction evidence="17">
        <text>a (3S)-3-hydroxyacyl-CoA + NAD(+) = a 3-oxoacyl-CoA + NADH + H(+)</text>
        <dbReference type="Rhea" id="RHEA:22432"/>
        <dbReference type="ChEBI" id="CHEBI:15378"/>
        <dbReference type="ChEBI" id="CHEBI:57318"/>
        <dbReference type="ChEBI" id="CHEBI:57540"/>
        <dbReference type="ChEBI" id="CHEBI:57945"/>
        <dbReference type="ChEBI" id="CHEBI:90726"/>
        <dbReference type="EC" id="1.1.1.35"/>
    </reaction>
</comment>
<evidence type="ECO:0000256" key="18">
    <source>
        <dbReference type="RuleBase" id="RU003707"/>
    </source>
</evidence>
<dbReference type="GO" id="GO:0016509">
    <property type="term" value="F:long-chain (3S)-3-hydroxyacyl-CoA dehydrogenase (NAD+) activity"/>
    <property type="evidence" value="ECO:0007669"/>
    <property type="project" value="TreeGrafter"/>
</dbReference>
<evidence type="ECO:0000256" key="12">
    <source>
        <dbReference type="ARBA" id="ARBA00023098"/>
    </source>
</evidence>
<dbReference type="AlphaFoldDB" id="A0A7I9V8P5"/>
<keyword evidence="9" id="KW-0442">Lipid degradation</keyword>
<evidence type="ECO:0000256" key="15">
    <source>
        <dbReference type="ARBA" id="ARBA00023709"/>
    </source>
</evidence>
<dbReference type="SUPFAM" id="SSF48179">
    <property type="entry name" value="6-phosphogluconate dehydrogenase C-terminal domain-like"/>
    <property type="match status" value="2"/>
</dbReference>
<protein>
    <recommendedName>
        <fullName evidence="7">enoyl-CoA hydratase</fullName>
        <ecNumber evidence="7">4.2.1.17</ecNumber>
    </recommendedName>
</protein>
<accession>A0A7I9V8P5</accession>
<keyword evidence="13" id="KW-0456">Lyase</keyword>
<evidence type="ECO:0000256" key="16">
    <source>
        <dbReference type="ARBA" id="ARBA00023717"/>
    </source>
</evidence>
<dbReference type="InterPro" id="IPR018376">
    <property type="entry name" value="Enoyl-CoA_hyd/isom_CS"/>
</dbReference>
<dbReference type="EC" id="4.2.1.17" evidence="7"/>
<evidence type="ECO:0000256" key="14">
    <source>
        <dbReference type="ARBA" id="ARBA00023268"/>
    </source>
</evidence>
<evidence type="ECO:0000256" key="7">
    <source>
        <dbReference type="ARBA" id="ARBA00012076"/>
    </source>
</evidence>
<dbReference type="RefSeq" id="WP_161895383.1">
    <property type="nucleotide sequence ID" value="NZ_BJOV01000003.1"/>
</dbReference>
<evidence type="ECO:0000256" key="3">
    <source>
        <dbReference type="ARBA" id="ARBA00005086"/>
    </source>
</evidence>
<evidence type="ECO:0000259" key="20">
    <source>
        <dbReference type="Pfam" id="PF02737"/>
    </source>
</evidence>
<dbReference type="UniPathway" id="UPA00659"/>
<evidence type="ECO:0000256" key="4">
    <source>
        <dbReference type="ARBA" id="ARBA00007005"/>
    </source>
</evidence>
<evidence type="ECO:0000256" key="13">
    <source>
        <dbReference type="ARBA" id="ARBA00023239"/>
    </source>
</evidence>
<keyword evidence="11" id="KW-0520">NAD</keyword>
<dbReference type="PANTHER" id="PTHR43612">
    <property type="entry name" value="TRIFUNCTIONAL ENZYME SUBUNIT ALPHA"/>
    <property type="match status" value="1"/>
</dbReference>
<dbReference type="EMBL" id="BJOV01000003">
    <property type="protein sequence ID" value="GEE01614.1"/>
    <property type="molecule type" value="Genomic_DNA"/>
</dbReference>
<dbReference type="FunFam" id="3.90.226.10:FF:000047">
    <property type="entry name" value="Probable 3-hydroxyacyl-CoA dehydrogenase"/>
    <property type="match status" value="1"/>
</dbReference>